<reference evidence="3" key="1">
    <citation type="submission" date="2015-05" db="EMBL/GenBank/DDBJ databases">
        <title>Draft genome sequencing of a biphenyl-degrading bacterium, Pseudomonas balearica KF707 (=NBRC110670).</title>
        <authorList>
            <person name="Kimura N."/>
            <person name="Hirose J."/>
            <person name="Watanabe T."/>
            <person name="Suenaga H."/>
            <person name="Fujihara H."/>
            <person name="Noguchi M."/>
            <person name="Hashimoto M."/>
            <person name="Shimodaira J."/>
            <person name="Tsuchikane K."/>
            <person name="Hosoyama A."/>
            <person name="Yamazoe A."/>
            <person name="Fujita N."/>
            <person name="Furukawa K."/>
        </authorList>
    </citation>
    <scope>NUCLEOTIDE SEQUENCE [LARGE SCALE GENOMIC DNA]</scope>
    <source>
        <strain evidence="3">DSM 10086 / NBRC 110670 / KF707</strain>
    </source>
</reference>
<gene>
    <name evidence="2" type="ORF">KF707C_1210</name>
</gene>
<dbReference type="EMBL" id="AP014862">
    <property type="protein sequence ID" value="BAU71809.1"/>
    <property type="molecule type" value="Genomic_DNA"/>
</dbReference>
<dbReference type="Proteomes" id="UP000218554">
    <property type="component" value="Chromosome"/>
</dbReference>
<feature type="region of interest" description="Disordered" evidence="1">
    <location>
        <begin position="1"/>
        <end position="40"/>
    </location>
</feature>
<sequence length="40" mass="4788">MGFSHGWPRSQTLLHPRPIDGRPGFQRTLQQTSQWHRHRP</sequence>
<reference evidence="2 3" key="2">
    <citation type="journal article" date="2017" name="Int. J. Syst. Evol. Microbiol.">
        <title>Pseudomonas furukawaii sp. nov., a polychlorinated biphenyl-degrading bacterium isolated from biphenyl-contaminated soil in Japan.</title>
        <authorList>
            <person name="Kimura N."/>
            <person name="Watanabe T."/>
            <person name="Suenaga H."/>
            <person name="Fujihara H."/>
            <person name="Futagami T."/>
            <person name="Goto M."/>
            <person name="Hanada S."/>
            <person name="Hirose J."/>
        </authorList>
    </citation>
    <scope>NUCLEOTIDE SEQUENCE [LARGE SCALE GENOMIC DNA]</scope>
    <source>
        <strain evidence="3">DSM 10086 / NBRC 110670 / KF707</strain>
    </source>
</reference>
<accession>A0AAD1BTN9</accession>
<dbReference type="AlphaFoldDB" id="A0AAD1BTN9"/>
<dbReference type="KEGG" id="pfuw:KF707C_1210"/>
<keyword evidence="3" id="KW-1185">Reference proteome</keyword>
<proteinExistence type="predicted"/>
<protein>
    <submittedName>
        <fullName evidence="2">Uncharacterized protein</fullName>
    </submittedName>
</protein>
<name>A0AAD1BTN9_METFU</name>
<evidence type="ECO:0000256" key="1">
    <source>
        <dbReference type="SAM" id="MobiDB-lite"/>
    </source>
</evidence>
<organism evidence="2 3">
    <name type="scientific">Metapseudomonas furukawaii</name>
    <name type="common">Pseudomonas furukawaii</name>
    <dbReference type="NCBI Taxonomy" id="1149133"/>
    <lineage>
        <taxon>Bacteria</taxon>
        <taxon>Pseudomonadati</taxon>
        <taxon>Pseudomonadota</taxon>
        <taxon>Gammaproteobacteria</taxon>
        <taxon>Pseudomonadales</taxon>
        <taxon>Pseudomonadaceae</taxon>
        <taxon>Metapseudomonas</taxon>
    </lineage>
</organism>
<evidence type="ECO:0000313" key="3">
    <source>
        <dbReference type="Proteomes" id="UP000218554"/>
    </source>
</evidence>
<evidence type="ECO:0000313" key="2">
    <source>
        <dbReference type="EMBL" id="BAU71809.1"/>
    </source>
</evidence>